<dbReference type="HOGENOM" id="CLU_3371643_0_0_6"/>
<evidence type="ECO:0000256" key="1">
    <source>
        <dbReference type="SAM" id="MobiDB-lite"/>
    </source>
</evidence>
<feature type="region of interest" description="Disordered" evidence="1">
    <location>
        <begin position="1"/>
        <end position="34"/>
    </location>
</feature>
<reference evidence="2 3" key="1">
    <citation type="journal article" date="2008" name="ISME J.">
        <title>Comparative genomics of two ecotypes of the marine planktonic copiotroph Alteromonas macleodii suggests alternative lifestyles associated with different kinds of particulate organic matter.</title>
        <authorList>
            <person name="Ivars-Martinez E."/>
            <person name="Martin-Cuadrado A.B."/>
            <person name="D'Auria G."/>
            <person name="Mira A."/>
            <person name="Ferriera S."/>
            <person name="Johnson J."/>
            <person name="Friedman R."/>
            <person name="Rodriguez-Valera F."/>
        </authorList>
    </citation>
    <scope>NUCLEOTIDE SEQUENCE [LARGE SCALE GENOMIC DNA]</scope>
    <source>
        <strain evidence="3">DSM 17117 / CIP 110805 / LMG 28347 / Deep ecotype</strain>
    </source>
</reference>
<sequence>MTDAKSVNASNMSWRAQQQVKNAGSNGTPAFRKN</sequence>
<dbReference type="Proteomes" id="UP000001870">
    <property type="component" value="Chromosome"/>
</dbReference>
<dbReference type="AlphaFoldDB" id="F2G2T9"/>
<proteinExistence type="predicted"/>
<reference evidence="2 3" key="2">
    <citation type="journal article" date="2015" name="Antonie Van Leeuwenhoek">
        <title>Ecophysiological diversity of a novel member of the genus Alteromonas, and description of Alteromonas mediterranea sp. nov.</title>
        <authorList>
            <person name="Ivanova E.P."/>
            <person name="Lopez-Perez M."/>
            <person name="Zabalos M."/>
            <person name="Nguyen S.H."/>
            <person name="Webb H.K."/>
            <person name="Ryan J."/>
            <person name="Lagutin K."/>
            <person name="Vyssotski M."/>
            <person name="Crawford R.J."/>
            <person name="Rodriguez-Valera F."/>
        </authorList>
    </citation>
    <scope>NUCLEOTIDE SEQUENCE [LARGE SCALE GENOMIC DNA]</scope>
    <source>
        <strain evidence="3">DSM 17117 / CIP 110805 / LMG 28347 / Deep ecotype</strain>
    </source>
</reference>
<protein>
    <submittedName>
        <fullName evidence="2">Uncharacterized protein</fullName>
    </submittedName>
</protein>
<feature type="compositionally biased region" description="Polar residues" evidence="1">
    <location>
        <begin position="1"/>
        <end position="28"/>
    </location>
</feature>
<gene>
    <name evidence="2" type="ordered locus">MADE_1000750</name>
</gene>
<dbReference type="EMBL" id="CP001103">
    <property type="protein sequence ID" value="AEA96299.1"/>
    <property type="molecule type" value="Genomic_DNA"/>
</dbReference>
<keyword evidence="3" id="KW-1185">Reference proteome</keyword>
<accession>F2G2T9</accession>
<evidence type="ECO:0000313" key="2">
    <source>
        <dbReference type="EMBL" id="AEA96299.1"/>
    </source>
</evidence>
<dbReference type="KEGG" id="amc:MADE_1000750"/>
<organism evidence="2 3">
    <name type="scientific">Alteromonas mediterranea (strain DSM 17117 / CIP 110805 / LMG 28347 / Deep ecotype)</name>
    <dbReference type="NCBI Taxonomy" id="1774373"/>
    <lineage>
        <taxon>Bacteria</taxon>
        <taxon>Pseudomonadati</taxon>
        <taxon>Pseudomonadota</taxon>
        <taxon>Gammaproteobacteria</taxon>
        <taxon>Alteromonadales</taxon>
        <taxon>Alteromonadaceae</taxon>
        <taxon>Alteromonas/Salinimonas group</taxon>
        <taxon>Alteromonas</taxon>
    </lineage>
</organism>
<evidence type="ECO:0000313" key="3">
    <source>
        <dbReference type="Proteomes" id="UP000001870"/>
    </source>
</evidence>
<name>F2G2T9_ALTMD</name>